<dbReference type="InterPro" id="IPR022812">
    <property type="entry name" value="Dynamin"/>
</dbReference>
<proteinExistence type="predicted"/>
<sequence length="678" mass="77665">MGHRELFRTSMEDSSFMDPFTATSGPGPYHEKHPKTMIPPPPNFTVWTKHPVVRPNFFILPRSFDKNNLYLITKSVGERTIGVLTKLDLMDEGTDAREILENRSFPLKRGYIGIVSRSQKDIDTSKDIKAALQEESVFFKNHPNYKHLAHRMGTKYLQETLNKQLKAHIQERLPSVRSTLQHQLIDMKKEHEKLKNLFGEADDAGKIKFMTSIVYNFADEFKKKLVGQTETASIQNVDEGAQINDAFYNDVAQLLNLELMPNDEELAVVIKNIHGYRTPLFTPGLAFDAVTTRLIEKYKVPIVIAVDIITNIMANLIDNCAQELKRYPRLRDEVIFRVRIRLQKQQEVTKERLESHIDAEMSFFNVRHPDFNRNGTRSKPIKKSTESEQNVEDEVVIRRRAHKQHLSGYMYKAGVLEMLIRTGMRKIQKQYYCVLSRDSFSWQAKETGLDGVNSVPLTNLRIIPVIGKGDQKFQKIVLLRSDGVHVFQNTRQLEFICSDPIAFKEWMEAFKEANVPGAPIDQNAWETIDSDTDSSSTTSNVQSQQNTPIYERMRFPKETEELISVETSFFPKKTENSASLELLNDPNIQSQVDQLVAMIESYMKVVAKTIQDLVPKYIMLFLVKNTMTYATKELTGELVADCAIETLMSVCVEDAKRREELSIAIDAIETALEIVGQV</sequence>
<protein>
    <recommendedName>
        <fullName evidence="1">dynamin GTPase</fullName>
        <ecNumber evidence="1">3.6.5.5</ecNumber>
    </recommendedName>
</protein>
<dbReference type="PANTHER" id="PTHR11566">
    <property type="entry name" value="DYNAMIN"/>
    <property type="match status" value="1"/>
</dbReference>
<dbReference type="InterPro" id="IPR027417">
    <property type="entry name" value="P-loop_NTPase"/>
</dbReference>
<dbReference type="SMART" id="SM00302">
    <property type="entry name" value="GED"/>
    <property type="match status" value="1"/>
</dbReference>
<feature type="domain" description="GED" evidence="6">
    <location>
        <begin position="592"/>
        <end position="678"/>
    </location>
</feature>
<keyword evidence="3" id="KW-0378">Hydrolase</keyword>
<dbReference type="PRINTS" id="PR00195">
    <property type="entry name" value="DYNAMIN"/>
</dbReference>
<keyword evidence="2" id="KW-0547">Nucleotide-binding</keyword>
<dbReference type="Gene3D" id="3.40.50.300">
    <property type="entry name" value="P-loop containing nucleotide triphosphate hydrolases"/>
    <property type="match status" value="1"/>
</dbReference>
<dbReference type="Gene3D" id="1.20.120.1240">
    <property type="entry name" value="Dynamin, middle domain"/>
    <property type="match status" value="2"/>
</dbReference>
<evidence type="ECO:0000256" key="3">
    <source>
        <dbReference type="ARBA" id="ARBA00022801"/>
    </source>
</evidence>
<accession>A0ABM1B6I6</accession>
<evidence type="ECO:0000256" key="1">
    <source>
        <dbReference type="ARBA" id="ARBA00011980"/>
    </source>
</evidence>
<dbReference type="SUPFAM" id="SSF50729">
    <property type="entry name" value="PH domain-like"/>
    <property type="match status" value="1"/>
</dbReference>
<dbReference type="SMART" id="SM00233">
    <property type="entry name" value="PH"/>
    <property type="match status" value="1"/>
</dbReference>
<dbReference type="Pfam" id="PF02212">
    <property type="entry name" value="GED"/>
    <property type="match status" value="1"/>
</dbReference>
<dbReference type="EC" id="3.6.5.5" evidence="1"/>
<keyword evidence="4" id="KW-0342">GTP-binding</keyword>
<dbReference type="RefSeq" id="XP_013775808.2">
    <property type="nucleotide sequence ID" value="XM_013920354.2"/>
</dbReference>
<evidence type="ECO:0000256" key="5">
    <source>
        <dbReference type="SAM" id="MobiDB-lite"/>
    </source>
</evidence>
<dbReference type="InterPro" id="IPR003130">
    <property type="entry name" value="GED"/>
</dbReference>
<dbReference type="Pfam" id="PF01031">
    <property type="entry name" value="Dynamin_M"/>
    <property type="match status" value="1"/>
</dbReference>
<gene>
    <name evidence="8" type="primary">LOC106460628</name>
</gene>
<dbReference type="GeneID" id="106460628"/>
<name>A0ABM1B6I6_LIMPO</name>
<feature type="region of interest" description="Disordered" evidence="5">
    <location>
        <begin position="528"/>
        <end position="547"/>
    </location>
</feature>
<evidence type="ECO:0000259" key="6">
    <source>
        <dbReference type="PROSITE" id="PS51388"/>
    </source>
</evidence>
<evidence type="ECO:0000256" key="4">
    <source>
        <dbReference type="ARBA" id="ARBA00023134"/>
    </source>
</evidence>
<dbReference type="InterPro" id="IPR000375">
    <property type="entry name" value="Dynamin_stalk"/>
</dbReference>
<dbReference type="PROSITE" id="PS51388">
    <property type="entry name" value="GED"/>
    <property type="match status" value="1"/>
</dbReference>
<organism evidence="7 8">
    <name type="scientific">Limulus polyphemus</name>
    <name type="common">Atlantic horseshoe crab</name>
    <dbReference type="NCBI Taxonomy" id="6850"/>
    <lineage>
        <taxon>Eukaryota</taxon>
        <taxon>Metazoa</taxon>
        <taxon>Ecdysozoa</taxon>
        <taxon>Arthropoda</taxon>
        <taxon>Chelicerata</taxon>
        <taxon>Merostomata</taxon>
        <taxon>Xiphosura</taxon>
        <taxon>Limulidae</taxon>
        <taxon>Limulus</taxon>
    </lineage>
</organism>
<dbReference type="Proteomes" id="UP000694941">
    <property type="component" value="Unplaced"/>
</dbReference>
<dbReference type="SUPFAM" id="SSF52540">
    <property type="entry name" value="P-loop containing nucleoside triphosphate hydrolases"/>
    <property type="match status" value="1"/>
</dbReference>
<evidence type="ECO:0000313" key="7">
    <source>
        <dbReference type="Proteomes" id="UP000694941"/>
    </source>
</evidence>
<keyword evidence="7" id="KW-1185">Reference proteome</keyword>
<reference evidence="8" key="1">
    <citation type="submission" date="2025-08" db="UniProtKB">
        <authorList>
            <consortium name="RefSeq"/>
        </authorList>
    </citation>
    <scope>IDENTIFICATION</scope>
    <source>
        <tissue evidence="8">Muscle</tissue>
    </source>
</reference>
<dbReference type="InterPro" id="IPR001849">
    <property type="entry name" value="PH_domain"/>
</dbReference>
<dbReference type="InterPro" id="IPR020850">
    <property type="entry name" value="GED_dom"/>
</dbReference>
<evidence type="ECO:0000256" key="2">
    <source>
        <dbReference type="ARBA" id="ARBA00022741"/>
    </source>
</evidence>
<dbReference type="PANTHER" id="PTHR11566:SF212">
    <property type="entry name" value="DYNAMIN"/>
    <property type="match status" value="1"/>
</dbReference>
<evidence type="ECO:0000313" key="8">
    <source>
        <dbReference type="RefSeq" id="XP_013775808.2"/>
    </source>
</evidence>